<dbReference type="Proteomes" id="UP000078454">
    <property type="component" value="Unassembled WGS sequence"/>
</dbReference>
<sequence>MELISLNISNLKKMFEQPPVEYKGVPFWSWNDTLEQDELDTQVKGFKEQGMGGFMMHVREGLETPYLSHEFMERIKQTVETAKQESMHAWLYDEDRYSSGMGGGLVPKMGGDEVRAKALTLEVDVEFLYSESIVAVYMAEVQGNEVIHFEQIGPTLAEPLPHGNVYLVFRREIAIANEWCHGDSYTDNLNPKTVELFIQSTYEAYKDAVGSEFGKTIPGIFTDEPSIRGFGQNRSAYAWTPWTDLFPTYFKEKCGYELWSVLPYLFFTGEKSAKTRHDYWRTMTQLFTDSYTKQLGDWCKENGIQFSGHYHSEGNLVSSVQTTGAVMPHYRYMDIPGIDTLCEQTDESLTIKQVASVANQYGKKRVITETYGVTGWELTFEGRKWMGDWQFVLGINYLTHHLALYSLKGCRKRDYPPSFNYNTNWWEYNHILEDYYSKLSAVLSQGKVVRDVLIVHPVSTVWAMLGIDVNGRWGNSAGNHDELQAFNRQFNEFIDLMLAAHYDYDLGDETILQETGQIIDGKFHVNKAAYEVVVLPSMVNIFGSTVDLIRQFIDAGGKVVAVGSLPNLVDGNISDEVLQLSGHPNFILVDEAGAVPFELEKILDRKVSIRDRKMREADTFLYMQRQMDDGQVVFVVNKDRTNEHVVEIQLVGYGDVEIWDLLSGDISRVETQSVDGGVCFKQTFGPTDSKLYVMNNAIKPVEVVRTNNWMFNPPQEQKVEIVTALGPVSLFSRTAPNVLVLDKCRYQIETGDWSAVTDVWQAQRDIRSTLGMRQVYFNGGLQRHLWIHQSHENDHSRITFEFTIHVSDVPEKEVYLVAEQAQRFEVSLNGQKVDDGVTGWYLDRCMGTIKLPTLVNGLNTLLLTCSYTHEMEMEDCFLIGEFALGSDRQIIKEPELLRFGDWCLQGYLHYCGSMIYHLKYEHSESKDCRMIMELGDFAAVTIVVRVNGNEVGHIPWRSAKNIDVTDFLKQGQNSIDIEVVGSPRNMLGPLHQAGTAYDWKEWWDYRRTGQEYTPEYVTVPYGLMSQIHMYKKL</sequence>
<evidence type="ECO:0008006" key="3">
    <source>
        <dbReference type="Google" id="ProtNLM"/>
    </source>
</evidence>
<protein>
    <recommendedName>
        <fullName evidence="3">Glycosyl hydrolases family 2 sugar binding domain-containing protein</fullName>
    </recommendedName>
</protein>
<dbReference type="InterPro" id="IPR029062">
    <property type="entry name" value="Class_I_gatase-like"/>
</dbReference>
<dbReference type="PANTHER" id="PTHR36848:SF2">
    <property type="entry name" value="SECRETED PROTEIN"/>
    <property type="match status" value="1"/>
</dbReference>
<dbReference type="PANTHER" id="PTHR36848">
    <property type="entry name" value="DNA-BINDING PROTEIN (PUTATIVE SECRETED PROTEIN)-RELATED"/>
    <property type="match status" value="1"/>
</dbReference>
<comment type="caution">
    <text evidence="1">The sequence shown here is derived from an EMBL/GenBank/DDBJ whole genome shotgun (WGS) entry which is preliminary data.</text>
</comment>
<dbReference type="SUPFAM" id="SSF49785">
    <property type="entry name" value="Galactose-binding domain-like"/>
    <property type="match status" value="1"/>
</dbReference>
<reference evidence="1 2" key="1">
    <citation type="submission" date="2016-05" db="EMBL/GenBank/DDBJ databases">
        <title>Paenibacillus sp. 1ZS3-15 nov., isolated from the rhizosphere soil.</title>
        <authorList>
            <person name="Zhang X.X."/>
            <person name="Zhang J."/>
        </authorList>
    </citation>
    <scope>NUCLEOTIDE SEQUENCE [LARGE SCALE GENOMIC DNA]</scope>
    <source>
        <strain evidence="1 2">1ZS3-15</strain>
    </source>
</reference>
<dbReference type="CDD" id="cd03143">
    <property type="entry name" value="A4_beta-galactosidase_middle_domain"/>
    <property type="match status" value="1"/>
</dbReference>
<dbReference type="OrthoDB" id="9761519at2"/>
<dbReference type="InterPro" id="IPR008979">
    <property type="entry name" value="Galactose-bd-like_sf"/>
</dbReference>
<name>A0A198A985_9BACL</name>
<evidence type="ECO:0000313" key="2">
    <source>
        <dbReference type="Proteomes" id="UP000078454"/>
    </source>
</evidence>
<dbReference type="AlphaFoldDB" id="A0A198A985"/>
<gene>
    <name evidence="1" type="ORF">A8708_28900</name>
</gene>
<dbReference type="STRING" id="1850517.A8708_28900"/>
<organism evidence="1 2">
    <name type="scientific">Paenibacillus oryzisoli</name>
    <dbReference type="NCBI Taxonomy" id="1850517"/>
    <lineage>
        <taxon>Bacteria</taxon>
        <taxon>Bacillati</taxon>
        <taxon>Bacillota</taxon>
        <taxon>Bacilli</taxon>
        <taxon>Bacillales</taxon>
        <taxon>Paenibacillaceae</taxon>
        <taxon>Paenibacillus</taxon>
    </lineage>
</organism>
<dbReference type="Gene3D" id="3.40.50.880">
    <property type="match status" value="1"/>
</dbReference>
<accession>A0A198A985</accession>
<dbReference type="EMBL" id="LYPB01000069">
    <property type="protein sequence ID" value="OAS18029.1"/>
    <property type="molecule type" value="Genomic_DNA"/>
</dbReference>
<dbReference type="Pfam" id="PF17132">
    <property type="entry name" value="Glyco_hydro_106"/>
    <property type="match status" value="1"/>
</dbReference>
<proteinExistence type="predicted"/>
<evidence type="ECO:0000313" key="1">
    <source>
        <dbReference type="EMBL" id="OAS18029.1"/>
    </source>
</evidence>
<keyword evidence="2" id="KW-1185">Reference proteome</keyword>
<dbReference type="InterPro" id="IPR053161">
    <property type="entry name" value="Ulvan_degrading_GH"/>
</dbReference>